<name>A0A125U068_9GAMM</name>
<comment type="caution">
    <text evidence="1">The sequence shown here is derived from an EMBL/GenBank/DDBJ whole genome shotgun (WGS) entry which is preliminary data.</text>
</comment>
<organism evidence="1 2">
    <name type="scientific">Lysobacter capsici AZ78</name>
    <dbReference type="NCBI Taxonomy" id="1444315"/>
    <lineage>
        <taxon>Bacteria</taxon>
        <taxon>Pseudomonadati</taxon>
        <taxon>Pseudomonadota</taxon>
        <taxon>Gammaproteobacteria</taxon>
        <taxon>Lysobacterales</taxon>
        <taxon>Lysobacteraceae</taxon>
        <taxon>Lysobacter</taxon>
    </lineage>
</organism>
<dbReference type="GO" id="GO:0004022">
    <property type="term" value="F:alcohol dehydrogenase (NAD+) activity"/>
    <property type="evidence" value="ECO:0007669"/>
    <property type="project" value="UniProtKB-EC"/>
</dbReference>
<dbReference type="EMBL" id="JAJA02000002">
    <property type="protein sequence ID" value="KWS02423.1"/>
    <property type="molecule type" value="Genomic_DNA"/>
</dbReference>
<dbReference type="AlphaFoldDB" id="A0A125U068"/>
<keyword evidence="1" id="KW-0560">Oxidoreductase</keyword>
<proteinExistence type="predicted"/>
<accession>A0A125U068</accession>
<keyword evidence="2" id="KW-1185">Reference proteome</keyword>
<protein>
    <submittedName>
        <fullName evidence="1">Alcohol dehydrogenase</fullName>
        <ecNumber evidence="1">1.1.1.1</ecNumber>
    </submittedName>
</protein>
<dbReference type="Proteomes" id="UP000023435">
    <property type="component" value="Unassembled WGS sequence"/>
</dbReference>
<dbReference type="OrthoDB" id="6023951at2"/>
<dbReference type="EC" id="1.1.1.1" evidence="1"/>
<evidence type="ECO:0000313" key="2">
    <source>
        <dbReference type="Proteomes" id="UP000023435"/>
    </source>
</evidence>
<gene>
    <name evidence="1" type="ORF">AZ78_5090</name>
</gene>
<reference evidence="1 2" key="1">
    <citation type="journal article" date="2014" name="Genome Announc.">
        <title>Draft Genome Sequence of Lysobacter capsici AZ78, a Bacterium Antagonistic to Plant-Pathogenic Oomycetes.</title>
        <authorList>
            <person name="Puopolo G."/>
            <person name="Sonego P."/>
            <person name="Engelen K."/>
            <person name="Pertot I."/>
        </authorList>
    </citation>
    <scope>NUCLEOTIDE SEQUENCE [LARGE SCALE GENOMIC DNA]</scope>
    <source>
        <strain evidence="1 2">AZ78</strain>
    </source>
</reference>
<evidence type="ECO:0000313" key="1">
    <source>
        <dbReference type="EMBL" id="KWS02423.1"/>
    </source>
</evidence>
<dbReference type="RefSeq" id="WP_036108402.1">
    <property type="nucleotide sequence ID" value="NZ_JAJA02000002.1"/>
</dbReference>
<sequence>MTLPDPRLSIAAACLDDPRVPAPGPRQGNRSLPRPAQLLRAALVVALAALSGCVAFERAPVEELACDPDLPGTWKLKADGVAKTIHIDARCHTEDWPNMGEQTMALDLTGFVLGRDRYIVVPPSVAQRAIGAPGDALIKGTPAGSVFLILYRIDDGRARAWLPDSQRALEAIAAGTLSGRKLDEKFALIEGSAQDIGAALSQHGAVLYDTQKEAIVLQRAAPASAAPASKDSR</sequence>